<dbReference type="SMART" id="SM00477">
    <property type="entry name" value="NUC"/>
    <property type="match status" value="1"/>
</dbReference>
<dbReference type="PANTHER" id="PTHR13966:SF17">
    <property type="entry name" value="ENDONUCLEASE-RELATED"/>
    <property type="match status" value="1"/>
</dbReference>
<keyword evidence="2" id="KW-0540">Nuclease</keyword>
<dbReference type="GO" id="GO:0006309">
    <property type="term" value="P:apoptotic DNA fragmentation"/>
    <property type="evidence" value="ECO:0007669"/>
    <property type="project" value="TreeGrafter"/>
</dbReference>
<dbReference type="GO" id="GO:0005634">
    <property type="term" value="C:nucleus"/>
    <property type="evidence" value="ECO:0007669"/>
    <property type="project" value="TreeGrafter"/>
</dbReference>
<evidence type="ECO:0000259" key="7">
    <source>
        <dbReference type="SMART" id="SM00477"/>
    </source>
</evidence>
<evidence type="ECO:0000256" key="1">
    <source>
        <dbReference type="ARBA" id="ARBA00010052"/>
    </source>
</evidence>
<organism evidence="9">
    <name type="scientific">Portunus pelagicus</name>
    <name type="common">Blue swimmer crab</name>
    <dbReference type="NCBI Taxonomy" id="80836"/>
    <lineage>
        <taxon>Eukaryota</taxon>
        <taxon>Metazoa</taxon>
        <taxon>Ecdysozoa</taxon>
        <taxon>Arthropoda</taxon>
        <taxon>Crustacea</taxon>
        <taxon>Multicrustacea</taxon>
        <taxon>Malacostraca</taxon>
        <taxon>Eumalacostraca</taxon>
        <taxon>Eucarida</taxon>
        <taxon>Decapoda</taxon>
        <taxon>Pleocyemata</taxon>
        <taxon>Brachyura</taxon>
        <taxon>Eubrachyura</taxon>
        <taxon>Portunoidea</taxon>
        <taxon>Portunidae</taxon>
        <taxon>Portuninae</taxon>
        <taxon>Portunus</taxon>
    </lineage>
</organism>
<dbReference type="InterPro" id="IPR044925">
    <property type="entry name" value="His-Me_finger_sf"/>
</dbReference>
<protein>
    <submittedName>
        <fullName evidence="9">Duplex-specific nuclease</fullName>
    </submittedName>
</protein>
<comment type="similarity">
    <text evidence="1">Belongs to the DNA/RNA non-specific endonuclease family.</text>
</comment>
<feature type="domain" description="DNA/RNA non-specific endonuclease/pyrophosphatase/phosphodiesterase" evidence="8">
    <location>
        <begin position="145"/>
        <end position="386"/>
    </location>
</feature>
<dbReference type="InterPro" id="IPR001604">
    <property type="entry name" value="Endo_G_ENPP1-like_dom"/>
</dbReference>
<dbReference type="CDD" id="cd00091">
    <property type="entry name" value="NUC"/>
    <property type="match status" value="1"/>
</dbReference>
<dbReference type="GO" id="GO:0000014">
    <property type="term" value="F:single-stranded DNA endodeoxyribonuclease activity"/>
    <property type="evidence" value="ECO:0007669"/>
    <property type="project" value="TreeGrafter"/>
</dbReference>
<keyword evidence="3" id="KW-0378">Hydrolase</keyword>
<keyword evidence="6" id="KW-0732">Signal</keyword>
<feature type="binding site" evidence="5">
    <location>
        <position position="264"/>
    </location>
    <ligand>
        <name>Mg(2+)</name>
        <dbReference type="ChEBI" id="CHEBI:18420"/>
        <note>catalytic</note>
    </ligand>
</feature>
<feature type="chain" id="PRO_5003293649" evidence="6">
    <location>
        <begin position="24"/>
        <end position="404"/>
    </location>
</feature>
<feature type="active site" description="Proton acceptor" evidence="4">
    <location>
        <position position="234"/>
    </location>
</feature>
<evidence type="ECO:0000256" key="3">
    <source>
        <dbReference type="ARBA" id="ARBA00022759"/>
    </source>
</evidence>
<keyword evidence="5" id="KW-0479">Metal-binding</keyword>
<dbReference type="GO" id="GO:0003676">
    <property type="term" value="F:nucleic acid binding"/>
    <property type="evidence" value="ECO:0007669"/>
    <property type="project" value="InterPro"/>
</dbReference>
<dbReference type="GO" id="GO:0046872">
    <property type="term" value="F:metal ion binding"/>
    <property type="evidence" value="ECO:0007669"/>
    <property type="project" value="UniProtKB-KW"/>
</dbReference>
<proteinExistence type="evidence at transcript level"/>
<evidence type="ECO:0000259" key="8">
    <source>
        <dbReference type="SMART" id="SM00892"/>
    </source>
</evidence>
<evidence type="ECO:0000313" key="9">
    <source>
        <dbReference type="EMBL" id="ADZ58187.1"/>
    </source>
</evidence>
<dbReference type="Pfam" id="PF01223">
    <property type="entry name" value="Endonuclease_NS"/>
    <property type="match status" value="1"/>
</dbReference>
<dbReference type="InterPro" id="IPR040255">
    <property type="entry name" value="Non-specific_endonuclease"/>
</dbReference>
<evidence type="ECO:0000256" key="2">
    <source>
        <dbReference type="ARBA" id="ARBA00022722"/>
    </source>
</evidence>
<accession>F2YIC3</accession>
<dbReference type="EMBL" id="JF276426">
    <property type="protein sequence ID" value="ADZ58187.1"/>
    <property type="molecule type" value="mRNA"/>
</dbReference>
<sequence length="404" mass="44802">MEFGRGIFTHFVLIVLFSAFGHCSDCMWDKDKDFPRYPPLILDSNYEFVLPVEENGNRVVRLALGEIVTLACPGDELENLHLVEAKARCLEDGLLMVEDSVWDMASLGCGDDVKEMILRDQGACGAGDIGVLHEIGFEVLSAERFKKVLRVCFDPASETTLYTEHLIHGASIAAKDIDSSRPSFKTSTGFFSVSMSSVYSQSSQLELMIKLLGDEDLAHQIIDTHKQLYFAKGHMSPDADFVIMDNQDATYYYINAVPQWQAFNNGNWKYLEFATRDLAEKKKRDLRVYSGGWGVLELDDINGNPVEVFLGLAQEKKVVPAPAVTWKVVHDEVTNCAAAIVGVNNPHLTSAPSTLCEDLCSSLPWIDFDVADLEHGYTYCCSVADLRAAVPHVPDLGEVCLLTD</sequence>
<feature type="signal peptide" evidence="6">
    <location>
        <begin position="1"/>
        <end position="23"/>
    </location>
</feature>
<evidence type="ECO:0000256" key="5">
    <source>
        <dbReference type="PIRSR" id="PIRSR640255-2"/>
    </source>
</evidence>
<feature type="domain" description="ENPP1-3/EXOG-like endonuclease/phosphodiesterase" evidence="7">
    <location>
        <begin position="192"/>
        <end position="386"/>
    </location>
</feature>
<reference evidence="9" key="1">
    <citation type="submission" date="2011-01" db="EMBL/GenBank/DDBJ databases">
        <title>Cloning and prokaryotic expression of duplex-specific nuclease from blue swimmer crab (Portunus pelagicus).</title>
        <authorList>
            <person name="Lan W.-R."/>
            <person name="Zou Z.-H."/>
            <person name="Wang Y.-L."/>
            <person name="Zhang Z.-P."/>
        </authorList>
    </citation>
    <scope>NUCLEOTIDE SEQUENCE</scope>
</reference>
<dbReference type="FunFam" id="3.40.570.10:FF:000007">
    <property type="entry name" value="Alkaline nuclease"/>
    <property type="match status" value="1"/>
</dbReference>
<evidence type="ECO:0000256" key="4">
    <source>
        <dbReference type="PIRSR" id="PIRSR640255-1"/>
    </source>
</evidence>
<dbReference type="InterPro" id="IPR044929">
    <property type="entry name" value="DNA/RNA_non-sp_Endonuclease_sf"/>
</dbReference>
<dbReference type="GO" id="GO:0005743">
    <property type="term" value="C:mitochondrial inner membrane"/>
    <property type="evidence" value="ECO:0007669"/>
    <property type="project" value="TreeGrafter"/>
</dbReference>
<dbReference type="GO" id="GO:0004521">
    <property type="term" value="F:RNA endonuclease activity"/>
    <property type="evidence" value="ECO:0007669"/>
    <property type="project" value="TreeGrafter"/>
</dbReference>
<name>F2YIC3_PORPE</name>
<dbReference type="InterPro" id="IPR020821">
    <property type="entry name" value="ENPP1-3/EXOG-like_nuc-like"/>
</dbReference>
<dbReference type="SUPFAM" id="SSF54060">
    <property type="entry name" value="His-Me finger endonucleases"/>
    <property type="match status" value="1"/>
</dbReference>
<keyword evidence="3" id="KW-0255">Endonuclease</keyword>
<dbReference type="AlphaFoldDB" id="F2YIC3"/>
<dbReference type="PANTHER" id="PTHR13966">
    <property type="entry name" value="ENDONUCLEASE RELATED"/>
    <property type="match status" value="1"/>
</dbReference>
<dbReference type="SMART" id="SM00892">
    <property type="entry name" value="Endonuclease_NS"/>
    <property type="match status" value="1"/>
</dbReference>
<dbReference type="Gene3D" id="3.40.570.10">
    <property type="entry name" value="Extracellular Endonuclease, subunit A"/>
    <property type="match status" value="1"/>
</dbReference>
<evidence type="ECO:0000256" key="6">
    <source>
        <dbReference type="SAM" id="SignalP"/>
    </source>
</evidence>